<dbReference type="GO" id="GO:0046872">
    <property type="term" value="F:metal ion binding"/>
    <property type="evidence" value="ECO:0007669"/>
    <property type="project" value="InterPro"/>
</dbReference>
<evidence type="ECO:0000256" key="4">
    <source>
        <dbReference type="SAM" id="Coils"/>
    </source>
</evidence>
<dbReference type="AlphaFoldDB" id="A0A7X2S6Z9"/>
<dbReference type="PRINTS" id="PR00690">
    <property type="entry name" value="ADHESNFAMILY"/>
</dbReference>
<evidence type="ECO:0000256" key="6">
    <source>
        <dbReference type="SAM" id="SignalP"/>
    </source>
</evidence>
<feature type="region of interest" description="Disordered" evidence="5">
    <location>
        <begin position="128"/>
        <end position="185"/>
    </location>
</feature>
<dbReference type="PANTHER" id="PTHR42953:SF8">
    <property type="entry name" value="ZINT DOMAIN-CONTAINING PROTEIN"/>
    <property type="match status" value="1"/>
</dbReference>
<dbReference type="GO" id="GO:0030001">
    <property type="term" value="P:metal ion transport"/>
    <property type="evidence" value="ECO:0007669"/>
    <property type="project" value="InterPro"/>
</dbReference>
<sequence length="354" mass="39715">MKKLALAFGVLLAGSAFAAGCSADNPSSEEKNDKLKVYTTIFPLKDFTEKIGGDLVEVESVYPANADAHSFEPTTKTMVKMAESDAFIYTGAGIEGFADKAAETIKNEEAEIVKAADGIELIGAEEHNHEEEAHSEEEHNHEEEAHSEEEHNHEEDAHSEEEHNHEEDAHSEEEGHTHGDKDPHVWLDPIRSIQMAENIKDALVKKDPEHKEEYEKNFSSLKAELEKLDQEFKSTLTELPKKEILVSHAAYGYWTERYGIEQISVMGLSSSEEPSQKEIKNIIEEAKTHKIQHIIFEQNVSNKISKVVQNEIGAEPLTISNLESVTDEDMKNKEDYFSLMRENLTTLKTALSGS</sequence>
<keyword evidence="8" id="KW-1185">Reference proteome</keyword>
<evidence type="ECO:0000256" key="5">
    <source>
        <dbReference type="SAM" id="MobiDB-lite"/>
    </source>
</evidence>
<proteinExistence type="inferred from homology"/>
<keyword evidence="4" id="KW-0175">Coiled coil</keyword>
<protein>
    <submittedName>
        <fullName evidence="7">Adhesin</fullName>
    </submittedName>
</protein>
<accession>A0A7X2S6Z9</accession>
<evidence type="ECO:0000256" key="3">
    <source>
        <dbReference type="RuleBase" id="RU003512"/>
    </source>
</evidence>
<dbReference type="Proteomes" id="UP000434639">
    <property type="component" value="Unassembled WGS sequence"/>
</dbReference>
<dbReference type="InterPro" id="IPR006128">
    <property type="entry name" value="Lipoprotein_PsaA-like"/>
</dbReference>
<feature type="signal peptide" evidence="6">
    <location>
        <begin position="1"/>
        <end position="18"/>
    </location>
</feature>
<evidence type="ECO:0000313" key="7">
    <source>
        <dbReference type="EMBL" id="MTH54430.1"/>
    </source>
</evidence>
<evidence type="ECO:0000256" key="1">
    <source>
        <dbReference type="ARBA" id="ARBA00022448"/>
    </source>
</evidence>
<dbReference type="InterPro" id="IPR050492">
    <property type="entry name" value="Bact_metal-bind_prot9"/>
</dbReference>
<dbReference type="OrthoDB" id="9810636at2"/>
<keyword evidence="1 3" id="KW-0813">Transport</keyword>
<comment type="caution">
    <text evidence="7">The sequence shown here is derived from an EMBL/GenBank/DDBJ whole genome shotgun (WGS) entry which is preliminary data.</text>
</comment>
<feature type="chain" id="PRO_5038972495" evidence="6">
    <location>
        <begin position="19"/>
        <end position="354"/>
    </location>
</feature>
<name>A0A7X2S6Z9_9BACI</name>
<feature type="coiled-coil region" evidence="4">
    <location>
        <begin position="211"/>
        <end position="238"/>
    </location>
</feature>
<keyword evidence="2 6" id="KW-0732">Signal</keyword>
<comment type="similarity">
    <text evidence="3">Belongs to the bacterial solute-binding protein 9 family.</text>
</comment>
<dbReference type="PANTHER" id="PTHR42953">
    <property type="entry name" value="HIGH-AFFINITY ZINC UPTAKE SYSTEM PROTEIN ZNUA-RELATED"/>
    <property type="match status" value="1"/>
</dbReference>
<dbReference type="PROSITE" id="PS51257">
    <property type="entry name" value="PROKAR_LIPOPROTEIN"/>
    <property type="match status" value="1"/>
</dbReference>
<dbReference type="Pfam" id="PF01297">
    <property type="entry name" value="ZnuA"/>
    <property type="match status" value="1"/>
</dbReference>
<dbReference type="EMBL" id="WMIB01000014">
    <property type="protein sequence ID" value="MTH54430.1"/>
    <property type="molecule type" value="Genomic_DNA"/>
</dbReference>
<dbReference type="Gene3D" id="3.40.50.1980">
    <property type="entry name" value="Nitrogenase molybdenum iron protein domain"/>
    <property type="match status" value="2"/>
</dbReference>
<evidence type="ECO:0000256" key="2">
    <source>
        <dbReference type="ARBA" id="ARBA00022729"/>
    </source>
</evidence>
<dbReference type="RefSeq" id="WP_155112943.1">
    <property type="nucleotide sequence ID" value="NZ_WMIB01000014.1"/>
</dbReference>
<dbReference type="PRINTS" id="PR00691">
    <property type="entry name" value="ADHESINB"/>
</dbReference>
<dbReference type="InterPro" id="IPR006129">
    <property type="entry name" value="AdhesinB"/>
</dbReference>
<dbReference type="InterPro" id="IPR006127">
    <property type="entry name" value="ZnuA-like"/>
</dbReference>
<reference evidence="7 8" key="1">
    <citation type="journal article" date="2017" name="Int. J. Syst. Evol. Microbiol.">
        <title>Bacillus mangrovi sp. nov., isolated from a sediment sample from a mangrove forest.</title>
        <authorList>
            <person name="Gupta V."/>
            <person name="Singh P.K."/>
            <person name="Korpole S."/>
            <person name="Tanuku N.R.S."/>
            <person name="Pinnaka A.K."/>
        </authorList>
    </citation>
    <scope>NUCLEOTIDE SEQUENCE [LARGE SCALE GENOMIC DNA]</scope>
    <source>
        <strain evidence="7 8">KCTC 33872</strain>
    </source>
</reference>
<dbReference type="GO" id="GO:0007155">
    <property type="term" value="P:cell adhesion"/>
    <property type="evidence" value="ECO:0007669"/>
    <property type="project" value="InterPro"/>
</dbReference>
<dbReference type="SUPFAM" id="SSF53807">
    <property type="entry name" value="Helical backbone' metal receptor"/>
    <property type="match status" value="1"/>
</dbReference>
<evidence type="ECO:0000313" key="8">
    <source>
        <dbReference type="Proteomes" id="UP000434639"/>
    </source>
</evidence>
<organism evidence="7 8">
    <name type="scientific">Metabacillus mangrovi</name>
    <dbReference type="NCBI Taxonomy" id="1491830"/>
    <lineage>
        <taxon>Bacteria</taxon>
        <taxon>Bacillati</taxon>
        <taxon>Bacillota</taxon>
        <taxon>Bacilli</taxon>
        <taxon>Bacillales</taxon>
        <taxon>Bacillaceae</taxon>
        <taxon>Metabacillus</taxon>
    </lineage>
</organism>
<gene>
    <name evidence="7" type="ORF">GKZ89_13585</name>
</gene>